<organism evidence="8 9">
    <name type="scientific">Folsomia candida</name>
    <name type="common">Springtail</name>
    <dbReference type="NCBI Taxonomy" id="158441"/>
    <lineage>
        <taxon>Eukaryota</taxon>
        <taxon>Metazoa</taxon>
        <taxon>Ecdysozoa</taxon>
        <taxon>Arthropoda</taxon>
        <taxon>Hexapoda</taxon>
        <taxon>Collembola</taxon>
        <taxon>Entomobryomorpha</taxon>
        <taxon>Isotomoidea</taxon>
        <taxon>Isotomidae</taxon>
        <taxon>Proisotominae</taxon>
        <taxon>Folsomia</taxon>
    </lineage>
</organism>
<evidence type="ECO:0000313" key="8">
    <source>
        <dbReference type="EMBL" id="OXA57528.1"/>
    </source>
</evidence>
<proteinExistence type="predicted"/>
<keyword evidence="1" id="KW-0147">Chitin-binding</keyword>
<dbReference type="InterPro" id="IPR036508">
    <property type="entry name" value="Chitin-bd_dom_sf"/>
</dbReference>
<feature type="domain" description="Chitin-binding type-2" evidence="7">
    <location>
        <begin position="134"/>
        <end position="191"/>
    </location>
</feature>
<dbReference type="GO" id="GO:0008061">
    <property type="term" value="F:chitin binding"/>
    <property type="evidence" value="ECO:0007669"/>
    <property type="project" value="UniProtKB-KW"/>
</dbReference>
<gene>
    <name evidence="8" type="ORF">Fcan01_07164</name>
</gene>
<keyword evidence="2 6" id="KW-0732">Signal</keyword>
<dbReference type="PROSITE" id="PS50940">
    <property type="entry name" value="CHIT_BIND_II"/>
    <property type="match status" value="3"/>
</dbReference>
<evidence type="ECO:0000256" key="2">
    <source>
        <dbReference type="ARBA" id="ARBA00022729"/>
    </source>
</evidence>
<accession>A0A226EJZ9</accession>
<sequence>MAQIMASLLVGIFLIFAEIEISTQSPRYERGSSFSKAYRIALGPDDTFVCPRDGIFPHETFCEKYYNCSIGSSPPQIWACRLTADLLFSDQYGECNNAELVHCGERIRPDGVSNTMRPPVTTTTTTTTTTPRSIYNCSTNGAYAHPLFCEMYFDCWEGISTLLRCPNETLFDDSQVEWTGCALAQDVNCGNRIRPTPGPEFQCPENGEDGAKYPDRNNCAAFYTCTNGLPIHQLCPTGLYFNKFLSVCDFPVNVDCSDRQK</sequence>
<feature type="domain" description="Chitin-binding type-2" evidence="7">
    <location>
        <begin position="47"/>
        <end position="105"/>
    </location>
</feature>
<comment type="caution">
    <text evidence="8">The sequence shown here is derived from an EMBL/GenBank/DDBJ whole genome shotgun (WGS) entry which is preliminary data.</text>
</comment>
<dbReference type="GO" id="GO:0005576">
    <property type="term" value="C:extracellular region"/>
    <property type="evidence" value="ECO:0007669"/>
    <property type="project" value="InterPro"/>
</dbReference>
<keyword evidence="4" id="KW-1015">Disulfide bond</keyword>
<name>A0A226EJZ9_FOLCA</name>
<dbReference type="Pfam" id="PF01607">
    <property type="entry name" value="CBM_14"/>
    <property type="match status" value="2"/>
</dbReference>
<dbReference type="InterPro" id="IPR051940">
    <property type="entry name" value="Chitin_bind-dev_reg"/>
</dbReference>
<dbReference type="SMART" id="SM00494">
    <property type="entry name" value="ChtBD2"/>
    <property type="match status" value="3"/>
</dbReference>
<dbReference type="OMA" id="VAMKESC"/>
<evidence type="ECO:0000256" key="5">
    <source>
        <dbReference type="ARBA" id="ARBA00023180"/>
    </source>
</evidence>
<feature type="signal peptide" evidence="6">
    <location>
        <begin position="1"/>
        <end position="17"/>
    </location>
</feature>
<dbReference type="EMBL" id="LNIX01000003">
    <property type="protein sequence ID" value="OXA57528.1"/>
    <property type="molecule type" value="Genomic_DNA"/>
</dbReference>
<dbReference type="SUPFAM" id="SSF57625">
    <property type="entry name" value="Invertebrate chitin-binding proteins"/>
    <property type="match status" value="3"/>
</dbReference>
<feature type="domain" description="Chitin-binding type-2" evidence="7">
    <location>
        <begin position="200"/>
        <end position="258"/>
    </location>
</feature>
<evidence type="ECO:0000256" key="6">
    <source>
        <dbReference type="SAM" id="SignalP"/>
    </source>
</evidence>
<evidence type="ECO:0000256" key="3">
    <source>
        <dbReference type="ARBA" id="ARBA00022737"/>
    </source>
</evidence>
<dbReference type="PANTHER" id="PTHR23301">
    <property type="entry name" value="CHITIN BINDING PERITROPHIN-A"/>
    <property type="match status" value="1"/>
</dbReference>
<evidence type="ECO:0000259" key="7">
    <source>
        <dbReference type="PROSITE" id="PS50940"/>
    </source>
</evidence>
<dbReference type="Proteomes" id="UP000198287">
    <property type="component" value="Unassembled WGS sequence"/>
</dbReference>
<dbReference type="Gene3D" id="2.170.140.10">
    <property type="entry name" value="Chitin binding domain"/>
    <property type="match status" value="3"/>
</dbReference>
<reference evidence="8 9" key="1">
    <citation type="submission" date="2015-12" db="EMBL/GenBank/DDBJ databases">
        <title>The genome of Folsomia candida.</title>
        <authorList>
            <person name="Faddeeva A."/>
            <person name="Derks M.F."/>
            <person name="Anvar Y."/>
            <person name="Smit S."/>
            <person name="Van Straalen N."/>
            <person name="Roelofs D."/>
        </authorList>
    </citation>
    <scope>NUCLEOTIDE SEQUENCE [LARGE SCALE GENOMIC DNA]</scope>
    <source>
        <strain evidence="8 9">VU population</strain>
        <tissue evidence="8">Whole body</tissue>
    </source>
</reference>
<keyword evidence="3" id="KW-0677">Repeat</keyword>
<keyword evidence="9" id="KW-1185">Reference proteome</keyword>
<evidence type="ECO:0000256" key="4">
    <source>
        <dbReference type="ARBA" id="ARBA00023157"/>
    </source>
</evidence>
<dbReference type="InterPro" id="IPR002557">
    <property type="entry name" value="Chitin-bd_dom"/>
</dbReference>
<dbReference type="OrthoDB" id="6020543at2759"/>
<dbReference type="STRING" id="158441.A0A226EJZ9"/>
<evidence type="ECO:0000256" key="1">
    <source>
        <dbReference type="ARBA" id="ARBA00022669"/>
    </source>
</evidence>
<dbReference type="AlphaFoldDB" id="A0A226EJZ9"/>
<keyword evidence="5" id="KW-0325">Glycoprotein</keyword>
<protein>
    <submittedName>
        <fullName evidence="8">Peritrophin-1</fullName>
    </submittedName>
</protein>
<evidence type="ECO:0000313" key="9">
    <source>
        <dbReference type="Proteomes" id="UP000198287"/>
    </source>
</evidence>
<feature type="chain" id="PRO_5011991112" evidence="6">
    <location>
        <begin position="18"/>
        <end position="261"/>
    </location>
</feature>
<dbReference type="PANTHER" id="PTHR23301:SF97">
    <property type="entry name" value="RE09177P"/>
    <property type="match status" value="1"/>
</dbReference>